<keyword evidence="4" id="KW-1185">Reference proteome</keyword>
<dbReference type="STRING" id="543379.A0A232F740"/>
<organism evidence="3 4">
    <name type="scientific">Trichomalopsis sarcophagae</name>
    <dbReference type="NCBI Taxonomy" id="543379"/>
    <lineage>
        <taxon>Eukaryota</taxon>
        <taxon>Metazoa</taxon>
        <taxon>Ecdysozoa</taxon>
        <taxon>Arthropoda</taxon>
        <taxon>Hexapoda</taxon>
        <taxon>Insecta</taxon>
        <taxon>Pterygota</taxon>
        <taxon>Neoptera</taxon>
        <taxon>Endopterygota</taxon>
        <taxon>Hymenoptera</taxon>
        <taxon>Apocrita</taxon>
        <taxon>Proctotrupomorpha</taxon>
        <taxon>Chalcidoidea</taxon>
        <taxon>Pteromalidae</taxon>
        <taxon>Pteromalinae</taxon>
        <taxon>Trichomalopsis</taxon>
    </lineage>
</organism>
<dbReference type="Proteomes" id="UP000215335">
    <property type="component" value="Unassembled WGS sequence"/>
</dbReference>
<dbReference type="OrthoDB" id="336321at2759"/>
<dbReference type="GO" id="GO:0033063">
    <property type="term" value="C:Rad51B-Rad51C-Rad51D-XRCC2 complex"/>
    <property type="evidence" value="ECO:0007669"/>
    <property type="project" value="TreeGrafter"/>
</dbReference>
<comment type="caution">
    <text evidence="3">The sequence shown here is derived from an EMBL/GenBank/DDBJ whole genome shotgun (WGS) entry which is preliminary data.</text>
</comment>
<dbReference type="AlphaFoldDB" id="A0A232F740"/>
<reference evidence="3 4" key="1">
    <citation type="journal article" date="2017" name="Curr. Biol.">
        <title>The Evolution of Venom by Co-option of Single-Copy Genes.</title>
        <authorList>
            <person name="Martinson E.O."/>
            <person name="Mrinalini"/>
            <person name="Kelkar Y.D."/>
            <person name="Chang C.H."/>
            <person name="Werren J.H."/>
        </authorList>
    </citation>
    <scope>NUCLEOTIDE SEQUENCE [LARGE SCALE GENOMIC DNA]</scope>
    <source>
        <strain evidence="3 4">Alberta</strain>
        <tissue evidence="3">Whole body</tissue>
    </source>
</reference>
<dbReference type="PANTHER" id="PTHR46457">
    <property type="entry name" value="DNA REPAIR PROTEIN RAD51 HOMOLOG 4"/>
    <property type="match status" value="1"/>
</dbReference>
<comment type="subcellular location">
    <subcellularLocation>
        <location evidence="1">Nucleus</location>
    </subcellularLocation>
</comment>
<dbReference type="GO" id="GO:0008094">
    <property type="term" value="F:ATP-dependent activity, acting on DNA"/>
    <property type="evidence" value="ECO:0007669"/>
    <property type="project" value="TreeGrafter"/>
</dbReference>
<evidence type="ECO:0000256" key="1">
    <source>
        <dbReference type="ARBA" id="ARBA00004123"/>
    </source>
</evidence>
<dbReference type="GO" id="GO:0003697">
    <property type="term" value="F:single-stranded DNA binding"/>
    <property type="evidence" value="ECO:0007669"/>
    <property type="project" value="TreeGrafter"/>
</dbReference>
<name>A0A232F740_9HYME</name>
<proteinExistence type="predicted"/>
<keyword evidence="2" id="KW-0539">Nucleus</keyword>
<dbReference type="GO" id="GO:0000400">
    <property type="term" value="F:four-way junction DNA binding"/>
    <property type="evidence" value="ECO:0007669"/>
    <property type="project" value="TreeGrafter"/>
</dbReference>
<gene>
    <name evidence="3" type="ORF">TSAR_008736</name>
</gene>
<accession>A0A232F740</accession>
<dbReference type="Gene3D" id="3.40.50.300">
    <property type="entry name" value="P-loop containing nucleotide triphosphate hydrolases"/>
    <property type="match status" value="1"/>
</dbReference>
<evidence type="ECO:0000313" key="3">
    <source>
        <dbReference type="EMBL" id="OXU26258.1"/>
    </source>
</evidence>
<protein>
    <submittedName>
        <fullName evidence="3">Uncharacterized protein</fullName>
    </submittedName>
</protein>
<dbReference type="GO" id="GO:0000723">
    <property type="term" value="P:telomere maintenance"/>
    <property type="evidence" value="ECO:0007669"/>
    <property type="project" value="TreeGrafter"/>
</dbReference>
<dbReference type="GO" id="GO:0042148">
    <property type="term" value="P:DNA strand invasion"/>
    <property type="evidence" value="ECO:0007669"/>
    <property type="project" value="TreeGrafter"/>
</dbReference>
<dbReference type="EMBL" id="NNAY01000837">
    <property type="protein sequence ID" value="OXU26258.1"/>
    <property type="molecule type" value="Genomic_DNA"/>
</dbReference>
<dbReference type="GO" id="GO:0000724">
    <property type="term" value="P:double-strand break repair via homologous recombination"/>
    <property type="evidence" value="ECO:0007669"/>
    <property type="project" value="TreeGrafter"/>
</dbReference>
<dbReference type="PANTHER" id="PTHR46457:SF1">
    <property type="entry name" value="DNA REPAIR PROTEIN RAD51 HOMOLOG 4"/>
    <property type="match status" value="1"/>
</dbReference>
<dbReference type="InterPro" id="IPR027417">
    <property type="entry name" value="P-loop_NTPase"/>
</dbReference>
<dbReference type="GO" id="GO:0007131">
    <property type="term" value="P:reciprocal meiotic recombination"/>
    <property type="evidence" value="ECO:0007669"/>
    <property type="project" value="TreeGrafter"/>
</dbReference>
<sequence length="155" mass="17075">MSGIRVYQIHKIHELFTVLHCLSNLPKSDSSKKLVIVDSLSALCAIVPNTDLTPILSNLASVCRFLVNNSRVVVVIVNTVRLQKGGDNLFTESDITANAKLKPSLGNYWLGVPNVRLLITQLENKRREISVWSSDPMADGKKCFVAIKDEGILSS</sequence>
<evidence type="ECO:0000256" key="2">
    <source>
        <dbReference type="ARBA" id="ARBA00023242"/>
    </source>
</evidence>
<dbReference type="GO" id="GO:0005815">
    <property type="term" value="C:microtubule organizing center"/>
    <property type="evidence" value="ECO:0007669"/>
    <property type="project" value="TreeGrafter"/>
</dbReference>
<dbReference type="InterPro" id="IPR051988">
    <property type="entry name" value="HRR_RAD51_Paralog"/>
</dbReference>
<evidence type="ECO:0000313" key="4">
    <source>
        <dbReference type="Proteomes" id="UP000215335"/>
    </source>
</evidence>
<dbReference type="GO" id="GO:0005657">
    <property type="term" value="C:replication fork"/>
    <property type="evidence" value="ECO:0007669"/>
    <property type="project" value="TreeGrafter"/>
</dbReference>